<protein>
    <recommendedName>
        <fullName evidence="5">Lipoprotein</fullName>
    </recommendedName>
</protein>
<sequence>MKKQTSIALLPLIMALAYLIGGCSQQQDENSSDTTAPGDSTYKTSEESYNCSSLDNSNHRKQSWCDAKALFDQKGLKHETFKSYVHGYRNGLNDAIQAKNSKLPRTPLTTDKKESSEDTGYRDGYQSLITKLGLLEFVCTDDGVASEYRERWCEAADSYRLAGNSDDNPFLRSRYIDGFMTGGRIALTVPSSMESFLDGEAPEGKQPSIVVPEGDLLGTELAFYRGFDDGYKAMIASIRESINQVMEQMQMSNDMQLPDMPGEGTVAPPPAQEN</sequence>
<evidence type="ECO:0000313" key="3">
    <source>
        <dbReference type="EMBL" id="MDP0589593.1"/>
    </source>
</evidence>
<evidence type="ECO:0000313" key="4">
    <source>
        <dbReference type="Proteomes" id="UP001178148"/>
    </source>
</evidence>
<comment type="caution">
    <text evidence="3">The sequence shown here is derived from an EMBL/GenBank/DDBJ whole genome shotgun (WGS) entry which is preliminary data.</text>
</comment>
<feature type="signal peptide" evidence="2">
    <location>
        <begin position="1"/>
        <end position="26"/>
    </location>
</feature>
<feature type="compositionally biased region" description="Polar residues" evidence="1">
    <location>
        <begin position="26"/>
        <end position="56"/>
    </location>
</feature>
<name>A0AA90NX73_9GAMM</name>
<dbReference type="AlphaFoldDB" id="A0AA90NX73"/>
<feature type="chain" id="PRO_5041712933" description="Lipoprotein" evidence="2">
    <location>
        <begin position="27"/>
        <end position="274"/>
    </location>
</feature>
<dbReference type="EMBL" id="JASXSV010000017">
    <property type="protein sequence ID" value="MDP0589593.1"/>
    <property type="molecule type" value="Genomic_DNA"/>
</dbReference>
<feature type="region of interest" description="Disordered" evidence="1">
    <location>
        <begin position="26"/>
        <end position="59"/>
    </location>
</feature>
<organism evidence="3 4">
    <name type="scientific">Candidatus Endonucleibacter bathymodioli</name>
    <dbReference type="NCBI Taxonomy" id="539814"/>
    <lineage>
        <taxon>Bacteria</taxon>
        <taxon>Pseudomonadati</taxon>
        <taxon>Pseudomonadota</taxon>
        <taxon>Gammaproteobacteria</taxon>
        <taxon>Oceanospirillales</taxon>
        <taxon>Endozoicomonadaceae</taxon>
        <taxon>Candidatus Endonucleibacter</taxon>
    </lineage>
</organism>
<dbReference type="PROSITE" id="PS51257">
    <property type="entry name" value="PROKAR_LIPOPROTEIN"/>
    <property type="match status" value="1"/>
</dbReference>
<keyword evidence="4" id="KW-1185">Reference proteome</keyword>
<keyword evidence="2" id="KW-0732">Signal</keyword>
<gene>
    <name evidence="3" type="ORF">QS748_10550</name>
</gene>
<evidence type="ECO:0008006" key="5">
    <source>
        <dbReference type="Google" id="ProtNLM"/>
    </source>
</evidence>
<feature type="compositionally biased region" description="Basic and acidic residues" evidence="1">
    <location>
        <begin position="110"/>
        <end position="120"/>
    </location>
</feature>
<reference evidence="3 4" key="1">
    <citation type="journal article" date="2023" name="bioRxiv">
        <title>An intranuclear bacterial parasite of deep-sea mussels expresses apoptosis inhibitors acquired from its host.</title>
        <authorList>
            <person name="Gonzalez Porras M.A."/>
            <person name="Assie A."/>
            <person name="Tietjen M."/>
            <person name="Violette M."/>
            <person name="Kleiner M."/>
            <person name="Gruber-Vodicka H."/>
            <person name="Dubilier N."/>
            <person name="Leisch N."/>
        </authorList>
    </citation>
    <scope>NUCLEOTIDE SEQUENCE [LARGE SCALE GENOMIC DNA]</scope>
    <source>
        <strain evidence="3">IAP13</strain>
    </source>
</reference>
<proteinExistence type="predicted"/>
<feature type="region of interest" description="Disordered" evidence="1">
    <location>
        <begin position="254"/>
        <end position="274"/>
    </location>
</feature>
<evidence type="ECO:0000256" key="2">
    <source>
        <dbReference type="SAM" id="SignalP"/>
    </source>
</evidence>
<dbReference type="Proteomes" id="UP001178148">
    <property type="component" value="Unassembled WGS sequence"/>
</dbReference>
<feature type="region of interest" description="Disordered" evidence="1">
    <location>
        <begin position="99"/>
        <end position="120"/>
    </location>
</feature>
<accession>A0AA90NX73</accession>
<evidence type="ECO:0000256" key="1">
    <source>
        <dbReference type="SAM" id="MobiDB-lite"/>
    </source>
</evidence>